<evidence type="ECO:0000256" key="3">
    <source>
        <dbReference type="ARBA" id="ARBA00035804"/>
    </source>
</evidence>
<evidence type="ECO:0000259" key="5">
    <source>
        <dbReference type="Pfam" id="PF13472"/>
    </source>
</evidence>
<dbReference type="Proteomes" id="UP000290572">
    <property type="component" value="Unassembled WGS sequence"/>
</dbReference>
<name>A0A498NKZ9_LABRO</name>
<evidence type="ECO:0000313" key="6">
    <source>
        <dbReference type="EMBL" id="RXN32640.1"/>
    </source>
</evidence>
<dbReference type="InterPro" id="IPR013830">
    <property type="entry name" value="SGNH_hydro"/>
</dbReference>
<comment type="catalytic activity">
    <reaction evidence="4">
        <text>a 1-O-alkyl-2-acetyl-sn-glycero-3-phosphocholine + H2O = a 1-O-alkyl-sn-glycero-3-phosphocholine + acetate + H(+)</text>
        <dbReference type="Rhea" id="RHEA:17777"/>
        <dbReference type="ChEBI" id="CHEBI:15377"/>
        <dbReference type="ChEBI" id="CHEBI:15378"/>
        <dbReference type="ChEBI" id="CHEBI:30089"/>
        <dbReference type="ChEBI" id="CHEBI:30909"/>
        <dbReference type="ChEBI" id="CHEBI:36707"/>
        <dbReference type="EC" id="3.1.1.47"/>
    </reaction>
    <physiologicalReaction direction="left-to-right" evidence="4">
        <dbReference type="Rhea" id="RHEA:17778"/>
    </physiologicalReaction>
</comment>
<accession>A0A498NKZ9</accession>
<proteinExistence type="predicted"/>
<comment type="catalytic activity">
    <reaction evidence="2">
        <text>1-O-hexadecyl-2-acetyl-sn-glycero-3-phosphocholine + H2O = 1-O-hexadecyl-sn-glycero-3-phosphocholine + acetate + H(+)</text>
        <dbReference type="Rhea" id="RHEA:40479"/>
        <dbReference type="ChEBI" id="CHEBI:15377"/>
        <dbReference type="ChEBI" id="CHEBI:15378"/>
        <dbReference type="ChEBI" id="CHEBI:30089"/>
        <dbReference type="ChEBI" id="CHEBI:44811"/>
        <dbReference type="ChEBI" id="CHEBI:64496"/>
    </reaction>
    <physiologicalReaction direction="left-to-right" evidence="2">
        <dbReference type="Rhea" id="RHEA:40480"/>
    </physiologicalReaction>
</comment>
<dbReference type="PANTHER" id="PTHR31025:SF25">
    <property type="entry name" value="ZINC FINGER (C2H2)-60"/>
    <property type="match status" value="1"/>
</dbReference>
<dbReference type="PANTHER" id="PTHR31025">
    <property type="entry name" value="SI:CH211-196P9.1-RELATED"/>
    <property type="match status" value="1"/>
</dbReference>
<comment type="catalytic activity">
    <reaction evidence="3">
        <text>1-O-hexadecyl-2-acetyl-sn-glycero-3-phosphate + H2O = 1-O-hexadecyl-sn-glycero-3-phosphate + acetate + H(+)</text>
        <dbReference type="Rhea" id="RHEA:41704"/>
        <dbReference type="ChEBI" id="CHEBI:15377"/>
        <dbReference type="ChEBI" id="CHEBI:15378"/>
        <dbReference type="ChEBI" id="CHEBI:30089"/>
        <dbReference type="ChEBI" id="CHEBI:77580"/>
        <dbReference type="ChEBI" id="CHEBI:78385"/>
    </reaction>
    <physiologicalReaction direction="left-to-right" evidence="3">
        <dbReference type="Rhea" id="RHEA:41705"/>
    </physiologicalReaction>
</comment>
<dbReference type="Gene3D" id="3.40.50.1110">
    <property type="entry name" value="SGNH hydrolase"/>
    <property type="match status" value="1"/>
</dbReference>
<dbReference type="CDD" id="cd00229">
    <property type="entry name" value="SGNH_hydrolase"/>
    <property type="match status" value="1"/>
</dbReference>
<comment type="caution">
    <text evidence="6">The sequence shown here is derived from an EMBL/GenBank/DDBJ whole genome shotgun (WGS) entry which is preliminary data.</text>
</comment>
<sequence length="388" mass="44185">MTRGKLVLIVGHSFVKWAERRAEAAWEPHLGLRSTNVQWYGEGGMKWSQILPVVLSTGLRPDVLVIHAGGNDLGLQRSVDLLSSMKEHISALQKITSATVMFSGITERCVWRWGDGRKSNKARKFINSAMAQYTADNGGVFIDNKEIKHERGELFRISINLLVVKVHKVKSFCWGQVAEEPWIITYNKMLFRVIISPQNIQKVRLDPVPDSVDGLKLELKSRLQLKDPFDLQYEDEDFHDFCNLTCIADLSKDKTANQRMRTAALLGLPWYMRETPSKFLKICEPSDREEDEIKGVVIGILVVVENVMEPLPAFYNDVALVIEEEVVMRHLSDIPNAFLNLMGLVYALNLNYPRELKFTFEVIQRLFIGVGSESCTARVHSLKSKLLR</sequence>
<dbReference type="AlphaFoldDB" id="A0A498NKZ9"/>
<dbReference type="InterPro" id="IPR036514">
    <property type="entry name" value="SGNH_hydro_sf"/>
</dbReference>
<evidence type="ECO:0000256" key="2">
    <source>
        <dbReference type="ARBA" id="ARBA00023721"/>
    </source>
</evidence>
<gene>
    <name evidence="6" type="ORF">ROHU_016082</name>
</gene>
<dbReference type="GO" id="GO:0003847">
    <property type="term" value="F:1-alkyl-2-acetylglycerophosphocholine esterase activity"/>
    <property type="evidence" value="ECO:0007669"/>
    <property type="project" value="UniProtKB-EC"/>
</dbReference>
<keyword evidence="7" id="KW-1185">Reference proteome</keyword>
<dbReference type="SUPFAM" id="SSF52266">
    <property type="entry name" value="SGNH hydrolase"/>
    <property type="match status" value="1"/>
</dbReference>
<protein>
    <recommendedName>
        <fullName evidence="1">1-alkyl-2-acetylglycerophosphocholine esterase</fullName>
        <ecNumber evidence="1">3.1.1.47</ecNumber>
    </recommendedName>
</protein>
<evidence type="ECO:0000256" key="4">
    <source>
        <dbReference type="ARBA" id="ARBA00048078"/>
    </source>
</evidence>
<evidence type="ECO:0000313" key="7">
    <source>
        <dbReference type="Proteomes" id="UP000290572"/>
    </source>
</evidence>
<dbReference type="EC" id="3.1.1.47" evidence="1"/>
<organism evidence="6 7">
    <name type="scientific">Labeo rohita</name>
    <name type="common">Indian major carp</name>
    <name type="synonym">Cyprinus rohita</name>
    <dbReference type="NCBI Taxonomy" id="84645"/>
    <lineage>
        <taxon>Eukaryota</taxon>
        <taxon>Metazoa</taxon>
        <taxon>Chordata</taxon>
        <taxon>Craniata</taxon>
        <taxon>Vertebrata</taxon>
        <taxon>Euteleostomi</taxon>
        <taxon>Actinopterygii</taxon>
        <taxon>Neopterygii</taxon>
        <taxon>Teleostei</taxon>
        <taxon>Ostariophysi</taxon>
        <taxon>Cypriniformes</taxon>
        <taxon>Cyprinidae</taxon>
        <taxon>Labeoninae</taxon>
        <taxon>Labeonini</taxon>
        <taxon>Labeo</taxon>
    </lineage>
</organism>
<reference evidence="6 7" key="1">
    <citation type="submission" date="2018-03" db="EMBL/GenBank/DDBJ databases">
        <title>Draft genome sequence of Rohu Carp (Labeo rohita).</title>
        <authorList>
            <person name="Das P."/>
            <person name="Kushwaha B."/>
            <person name="Joshi C.G."/>
            <person name="Kumar D."/>
            <person name="Nagpure N.S."/>
            <person name="Sahoo L."/>
            <person name="Das S.P."/>
            <person name="Bit A."/>
            <person name="Patnaik S."/>
            <person name="Meher P.K."/>
            <person name="Jayasankar P."/>
            <person name="Koringa P.G."/>
            <person name="Patel N.V."/>
            <person name="Hinsu A.T."/>
            <person name="Kumar R."/>
            <person name="Pandey M."/>
            <person name="Agarwal S."/>
            <person name="Srivastava S."/>
            <person name="Singh M."/>
            <person name="Iquebal M.A."/>
            <person name="Jaiswal S."/>
            <person name="Angadi U.B."/>
            <person name="Kumar N."/>
            <person name="Raza M."/>
            <person name="Shah T.M."/>
            <person name="Rai A."/>
            <person name="Jena J.K."/>
        </authorList>
    </citation>
    <scope>NUCLEOTIDE SEQUENCE [LARGE SCALE GENOMIC DNA]</scope>
    <source>
        <strain evidence="6">DASCIFA01</strain>
        <tissue evidence="6">Testis</tissue>
    </source>
</reference>
<feature type="domain" description="SGNH hydrolase-type esterase" evidence="5">
    <location>
        <begin position="16"/>
        <end position="144"/>
    </location>
</feature>
<evidence type="ECO:0000256" key="1">
    <source>
        <dbReference type="ARBA" id="ARBA00013201"/>
    </source>
</evidence>
<dbReference type="Pfam" id="PF13472">
    <property type="entry name" value="Lipase_GDSL_2"/>
    <property type="match status" value="1"/>
</dbReference>
<dbReference type="EMBL" id="QBIY01011357">
    <property type="protein sequence ID" value="RXN32640.1"/>
    <property type="molecule type" value="Genomic_DNA"/>
</dbReference>